<evidence type="ECO:0000313" key="4">
    <source>
        <dbReference type="Proteomes" id="UP000063429"/>
    </source>
</evidence>
<dbReference type="SUPFAM" id="SSF63829">
    <property type="entry name" value="Calcium-dependent phosphotriesterase"/>
    <property type="match status" value="1"/>
</dbReference>
<dbReference type="PANTHER" id="PTHR10907">
    <property type="entry name" value="REGUCALCIN"/>
    <property type="match status" value="1"/>
</dbReference>
<dbReference type="InterPro" id="IPR005511">
    <property type="entry name" value="SMP-30"/>
</dbReference>
<sequence length="291" mass="31660">MSAAAPTCVWPVGAELGEGPVWHAAQETFYFVDIKGRALHRCDADGGRRQSWSTPRQPGFVLPCDDGSLLCGMQGGLYRFDANTGSFTLLQTVEEELPGNRINDGFADRHGRLWFGTMDDAEENPSGSLYRRDRETLSKQDRNYVITNGPAMSPDGKTLYHTDTLLRTVYAFDVDAAGNLSGKRPFIAIDGSGYPDGMAVDAEGCLWIALFGGWRIERFLPSGELAGVLPFPCANITKLAFGGADLQTVQVTTAWKGLSPDERLKQPLAGGLFSFRADTPGLAQHHLLTEV</sequence>
<accession>A0ABM5UXU5</accession>
<dbReference type="InterPro" id="IPR013658">
    <property type="entry name" value="SGL"/>
</dbReference>
<evidence type="ECO:0000259" key="2">
    <source>
        <dbReference type="Pfam" id="PF08450"/>
    </source>
</evidence>
<organism evidence="3 4">
    <name type="scientific">Herbaspirillum hiltneri N3</name>
    <dbReference type="NCBI Taxonomy" id="1262470"/>
    <lineage>
        <taxon>Bacteria</taxon>
        <taxon>Pseudomonadati</taxon>
        <taxon>Pseudomonadota</taxon>
        <taxon>Betaproteobacteria</taxon>
        <taxon>Burkholderiales</taxon>
        <taxon>Oxalobacteraceae</taxon>
        <taxon>Herbaspirillum</taxon>
    </lineage>
</organism>
<proteinExistence type="inferred from homology"/>
<name>A0ABM5UXU5_9BURK</name>
<dbReference type="Proteomes" id="UP000063429">
    <property type="component" value="Chromosome"/>
</dbReference>
<keyword evidence="4" id="KW-1185">Reference proteome</keyword>
<dbReference type="EMBL" id="CP011409">
    <property type="protein sequence ID" value="AKZ62175.1"/>
    <property type="molecule type" value="Genomic_DNA"/>
</dbReference>
<dbReference type="Gene3D" id="2.120.10.30">
    <property type="entry name" value="TolB, C-terminal domain"/>
    <property type="match status" value="1"/>
</dbReference>
<gene>
    <name evidence="3" type="ORF">F506_05380</name>
</gene>
<dbReference type="PRINTS" id="PR01790">
    <property type="entry name" value="SMP30FAMILY"/>
</dbReference>
<protein>
    <submittedName>
        <fullName evidence="3">Gluconolaconase</fullName>
    </submittedName>
</protein>
<feature type="domain" description="SMP-30/Gluconolactonase/LRE-like region" evidence="2">
    <location>
        <begin position="16"/>
        <end position="254"/>
    </location>
</feature>
<dbReference type="Pfam" id="PF08450">
    <property type="entry name" value="SGL"/>
    <property type="match status" value="1"/>
</dbReference>
<dbReference type="RefSeq" id="WP_053195678.1">
    <property type="nucleotide sequence ID" value="NZ_CP011409.1"/>
</dbReference>
<evidence type="ECO:0000256" key="1">
    <source>
        <dbReference type="ARBA" id="ARBA00008853"/>
    </source>
</evidence>
<dbReference type="InterPro" id="IPR011042">
    <property type="entry name" value="6-blade_b-propeller_TolB-like"/>
</dbReference>
<reference evidence="4" key="1">
    <citation type="journal article" date="2015" name="Genome Announc.">
        <title>Complete Genome Sequence of Herbaspirillum hiltneri N3 (DSM 17495), Isolated from Surface-Sterilized Wheat Roots.</title>
        <authorList>
            <person name="Guizelini D."/>
            <person name="Saizaki P.M."/>
            <person name="Coimbra N.A."/>
            <person name="Weiss V.A."/>
            <person name="Faoro H."/>
            <person name="Sfeir M.Z."/>
            <person name="Baura V.A."/>
            <person name="Monteiro R.A."/>
            <person name="Chubatsu L.S."/>
            <person name="Souza E.M."/>
            <person name="Cruz L.M."/>
            <person name="Pedrosa F.O."/>
            <person name="Raittz R.T."/>
            <person name="Marchaukoski J.N."/>
            <person name="Steffens M.B."/>
        </authorList>
    </citation>
    <scope>NUCLEOTIDE SEQUENCE [LARGE SCALE GENOMIC DNA]</scope>
    <source>
        <strain evidence="4">N3</strain>
    </source>
</reference>
<evidence type="ECO:0000313" key="3">
    <source>
        <dbReference type="EMBL" id="AKZ62175.1"/>
    </source>
</evidence>
<dbReference type="PANTHER" id="PTHR10907:SF47">
    <property type="entry name" value="REGUCALCIN"/>
    <property type="match status" value="1"/>
</dbReference>
<comment type="similarity">
    <text evidence="1">Belongs to the SMP-30/CGR1 family.</text>
</comment>